<reference evidence="3" key="1">
    <citation type="submission" date="2022-11" db="UniProtKB">
        <authorList>
            <consortium name="WormBaseParasite"/>
        </authorList>
    </citation>
    <scope>IDENTIFICATION</scope>
</reference>
<evidence type="ECO:0000313" key="2">
    <source>
        <dbReference type="Proteomes" id="UP000887565"/>
    </source>
</evidence>
<feature type="region of interest" description="Disordered" evidence="1">
    <location>
        <begin position="77"/>
        <end position="98"/>
    </location>
</feature>
<keyword evidence="2" id="KW-1185">Reference proteome</keyword>
<dbReference type="Proteomes" id="UP000887565">
    <property type="component" value="Unplaced"/>
</dbReference>
<evidence type="ECO:0000256" key="1">
    <source>
        <dbReference type="SAM" id="MobiDB-lite"/>
    </source>
</evidence>
<organism evidence="2 3">
    <name type="scientific">Romanomermis culicivorax</name>
    <name type="common">Nematode worm</name>
    <dbReference type="NCBI Taxonomy" id="13658"/>
    <lineage>
        <taxon>Eukaryota</taxon>
        <taxon>Metazoa</taxon>
        <taxon>Ecdysozoa</taxon>
        <taxon>Nematoda</taxon>
        <taxon>Enoplea</taxon>
        <taxon>Dorylaimia</taxon>
        <taxon>Mermithida</taxon>
        <taxon>Mermithoidea</taxon>
        <taxon>Mermithidae</taxon>
        <taxon>Romanomermis</taxon>
    </lineage>
</organism>
<protein>
    <submittedName>
        <fullName evidence="3">Uncharacterized protein</fullName>
    </submittedName>
</protein>
<dbReference type="AlphaFoldDB" id="A0A915JFQ0"/>
<name>A0A915JFQ0_ROMCU</name>
<accession>A0A915JFQ0</accession>
<proteinExistence type="predicted"/>
<sequence length="142" mass="15511">METTIEEINIEETDYTANPHRLMYAYLLPTIFDLNMAKLPQPVPLSASQEPTTTADITTSVTQISDFLKLTLDNVSSLGPSPLEESTPIQPVAMDDKRNTATSAQTLTDILEETTPDNVTAMDIARQEPAMDVPPPTPPVDP</sequence>
<evidence type="ECO:0000313" key="3">
    <source>
        <dbReference type="WBParaSite" id="nRc.2.0.1.t24651-RA"/>
    </source>
</evidence>
<dbReference type="WBParaSite" id="nRc.2.0.1.t24651-RA">
    <property type="protein sequence ID" value="nRc.2.0.1.t24651-RA"/>
    <property type="gene ID" value="nRc.2.0.1.g24651"/>
</dbReference>